<dbReference type="Proteomes" id="UP000799441">
    <property type="component" value="Unassembled WGS sequence"/>
</dbReference>
<feature type="region of interest" description="Disordered" evidence="1">
    <location>
        <begin position="249"/>
        <end position="283"/>
    </location>
</feature>
<evidence type="ECO:0000313" key="3">
    <source>
        <dbReference type="Proteomes" id="UP000799441"/>
    </source>
</evidence>
<reference evidence="2" key="1">
    <citation type="journal article" date="2020" name="Stud. Mycol.">
        <title>101 Dothideomycetes genomes: a test case for predicting lifestyles and emergence of pathogens.</title>
        <authorList>
            <person name="Haridas S."/>
            <person name="Albert R."/>
            <person name="Binder M."/>
            <person name="Bloem J."/>
            <person name="Labutti K."/>
            <person name="Salamov A."/>
            <person name="Andreopoulos B."/>
            <person name="Baker S."/>
            <person name="Barry K."/>
            <person name="Bills G."/>
            <person name="Bluhm B."/>
            <person name="Cannon C."/>
            <person name="Castanera R."/>
            <person name="Culley D."/>
            <person name="Daum C."/>
            <person name="Ezra D."/>
            <person name="Gonzalez J."/>
            <person name="Henrissat B."/>
            <person name="Kuo A."/>
            <person name="Liang C."/>
            <person name="Lipzen A."/>
            <person name="Lutzoni F."/>
            <person name="Magnuson J."/>
            <person name="Mondo S."/>
            <person name="Nolan M."/>
            <person name="Ohm R."/>
            <person name="Pangilinan J."/>
            <person name="Park H.-J."/>
            <person name="Ramirez L."/>
            <person name="Alfaro M."/>
            <person name="Sun H."/>
            <person name="Tritt A."/>
            <person name="Yoshinaga Y."/>
            <person name="Zwiers L.-H."/>
            <person name="Turgeon B."/>
            <person name="Goodwin S."/>
            <person name="Spatafora J."/>
            <person name="Crous P."/>
            <person name="Grigoriev I."/>
        </authorList>
    </citation>
    <scope>NUCLEOTIDE SEQUENCE</scope>
    <source>
        <strain evidence="2">CBS 116435</strain>
    </source>
</reference>
<proteinExistence type="predicted"/>
<protein>
    <submittedName>
        <fullName evidence="2">Uncharacterized protein</fullName>
    </submittedName>
</protein>
<sequence>MVTVGMVAVATFVNASGDTLAGCYCNSELKSCSDKTSGVALCIPHERSHYEVAPVSCRSVTPFKDNAAATSFKGKTAVRVVDSTATPPLSKTASSQDEVGTIILKRGASAANGRVGPFTPPRHGAFAGLSRLDTEVVQMKRGYTTVTQLPTTTTVYVTAVASTVADVTALPHGNSTSLLTNARECSSNMTTTFEVDSLTSSHPLANATATLSCGICLTCLMGVHPCPLHCLQCSSLGAHLSNSFTANATTSGPATQSKVTDVTSAAPITRSTSTGSANTSDLSTGTDQSCATNGMMGFSSCRLTAGGGTSGTGSSITVLGLKGVFAIAVATWFAGACLTI</sequence>
<name>A0A9P4UUE4_9PEZI</name>
<feature type="compositionally biased region" description="Polar residues" evidence="1">
    <location>
        <begin position="269"/>
        <end position="283"/>
    </location>
</feature>
<evidence type="ECO:0000256" key="1">
    <source>
        <dbReference type="SAM" id="MobiDB-lite"/>
    </source>
</evidence>
<comment type="caution">
    <text evidence="2">The sequence shown here is derived from an EMBL/GenBank/DDBJ whole genome shotgun (WGS) entry which is preliminary data.</text>
</comment>
<feature type="compositionally biased region" description="Polar residues" evidence="1">
    <location>
        <begin position="249"/>
        <end position="263"/>
    </location>
</feature>
<evidence type="ECO:0000313" key="2">
    <source>
        <dbReference type="EMBL" id="KAF2725070.1"/>
    </source>
</evidence>
<dbReference type="AlphaFoldDB" id="A0A9P4UUE4"/>
<accession>A0A9P4UUE4</accession>
<organism evidence="2 3">
    <name type="scientific">Polychaeton citri CBS 116435</name>
    <dbReference type="NCBI Taxonomy" id="1314669"/>
    <lineage>
        <taxon>Eukaryota</taxon>
        <taxon>Fungi</taxon>
        <taxon>Dikarya</taxon>
        <taxon>Ascomycota</taxon>
        <taxon>Pezizomycotina</taxon>
        <taxon>Dothideomycetes</taxon>
        <taxon>Dothideomycetidae</taxon>
        <taxon>Capnodiales</taxon>
        <taxon>Capnodiaceae</taxon>
        <taxon>Polychaeton</taxon>
    </lineage>
</organism>
<gene>
    <name evidence="2" type="ORF">K431DRAFT_300473</name>
</gene>
<keyword evidence="3" id="KW-1185">Reference proteome</keyword>
<dbReference type="EMBL" id="MU003769">
    <property type="protein sequence ID" value="KAF2725070.1"/>
    <property type="molecule type" value="Genomic_DNA"/>
</dbReference>